<reference evidence="2 3" key="1">
    <citation type="journal article" date="2018" name="Front. Plant Sci.">
        <title>Red Clover (Trifolium pratense) and Zigzag Clover (T. medium) - A Picture of Genomic Similarities and Differences.</title>
        <authorList>
            <person name="Dluhosova J."/>
            <person name="Istvanek J."/>
            <person name="Nedelnik J."/>
            <person name="Repkova J."/>
        </authorList>
    </citation>
    <scope>NUCLEOTIDE SEQUENCE [LARGE SCALE GENOMIC DNA]</scope>
    <source>
        <strain evidence="3">cv. 10/8</strain>
        <tissue evidence="2">Leaf</tissue>
    </source>
</reference>
<keyword evidence="1" id="KW-1133">Transmembrane helix</keyword>
<evidence type="ECO:0000256" key="1">
    <source>
        <dbReference type="SAM" id="Phobius"/>
    </source>
</evidence>
<evidence type="ECO:0000313" key="3">
    <source>
        <dbReference type="Proteomes" id="UP000265520"/>
    </source>
</evidence>
<feature type="transmembrane region" description="Helical" evidence="1">
    <location>
        <begin position="12"/>
        <end position="28"/>
    </location>
</feature>
<comment type="caution">
    <text evidence="2">The sequence shown here is derived from an EMBL/GenBank/DDBJ whole genome shotgun (WGS) entry which is preliminary data.</text>
</comment>
<protein>
    <submittedName>
        <fullName evidence="2">Uncharacterized protein</fullName>
    </submittedName>
</protein>
<organism evidence="2 3">
    <name type="scientific">Trifolium medium</name>
    <dbReference type="NCBI Taxonomy" id="97028"/>
    <lineage>
        <taxon>Eukaryota</taxon>
        <taxon>Viridiplantae</taxon>
        <taxon>Streptophyta</taxon>
        <taxon>Embryophyta</taxon>
        <taxon>Tracheophyta</taxon>
        <taxon>Spermatophyta</taxon>
        <taxon>Magnoliopsida</taxon>
        <taxon>eudicotyledons</taxon>
        <taxon>Gunneridae</taxon>
        <taxon>Pentapetalae</taxon>
        <taxon>rosids</taxon>
        <taxon>fabids</taxon>
        <taxon>Fabales</taxon>
        <taxon>Fabaceae</taxon>
        <taxon>Papilionoideae</taxon>
        <taxon>50 kb inversion clade</taxon>
        <taxon>NPAAA clade</taxon>
        <taxon>Hologalegina</taxon>
        <taxon>IRL clade</taxon>
        <taxon>Trifolieae</taxon>
        <taxon>Trifolium</taxon>
    </lineage>
</organism>
<keyword evidence="3" id="KW-1185">Reference proteome</keyword>
<keyword evidence="1" id="KW-0472">Membrane</keyword>
<feature type="non-terminal residue" evidence="2">
    <location>
        <position position="52"/>
    </location>
</feature>
<keyword evidence="1" id="KW-0812">Transmembrane</keyword>
<dbReference type="AlphaFoldDB" id="A0A392VNB9"/>
<proteinExistence type="predicted"/>
<accession>A0A392VNB9</accession>
<dbReference type="EMBL" id="LXQA011187635">
    <property type="protein sequence ID" value="MCI88225.1"/>
    <property type="molecule type" value="Genomic_DNA"/>
</dbReference>
<name>A0A392VNB9_9FABA</name>
<sequence length="52" mass="5736">MCYPALSSGRVIRLVAMSLHLAFVWLPVPVDMWATRPAIAVSHFLFLSIPGP</sequence>
<dbReference type="Proteomes" id="UP000265520">
    <property type="component" value="Unassembled WGS sequence"/>
</dbReference>
<evidence type="ECO:0000313" key="2">
    <source>
        <dbReference type="EMBL" id="MCI88225.1"/>
    </source>
</evidence>